<evidence type="ECO:0000313" key="11">
    <source>
        <dbReference type="Proteomes" id="UP000886780"/>
    </source>
</evidence>
<dbReference type="GO" id="GO:0004252">
    <property type="term" value="F:serine-type endopeptidase activity"/>
    <property type="evidence" value="ECO:0007669"/>
    <property type="project" value="UniProtKB-UniRule"/>
</dbReference>
<protein>
    <submittedName>
        <fullName evidence="10">S8 family serine peptidase</fullName>
    </submittedName>
</protein>
<gene>
    <name evidence="10" type="ORF">IAA28_02145</name>
</gene>
<evidence type="ECO:0000256" key="5">
    <source>
        <dbReference type="PIRSR" id="PIRSR615500-1"/>
    </source>
</evidence>
<feature type="active site" description="Charge relay system" evidence="5 6">
    <location>
        <position position="127"/>
    </location>
</feature>
<evidence type="ECO:0000256" key="7">
    <source>
        <dbReference type="RuleBase" id="RU003355"/>
    </source>
</evidence>
<evidence type="ECO:0000256" key="1">
    <source>
        <dbReference type="ARBA" id="ARBA00011073"/>
    </source>
</evidence>
<dbReference type="PROSITE" id="PS00137">
    <property type="entry name" value="SUBTILASE_HIS"/>
    <property type="match status" value="1"/>
</dbReference>
<dbReference type="InterPro" id="IPR023827">
    <property type="entry name" value="Peptidase_S8_Asp-AS"/>
</dbReference>
<dbReference type="Gene3D" id="3.30.70.2980">
    <property type="match status" value="1"/>
</dbReference>
<feature type="domain" description="Csp protease B prodomain" evidence="9">
    <location>
        <begin position="4"/>
        <end position="90"/>
    </location>
</feature>
<organism evidence="10 11">
    <name type="scientific">Candidatus Lachnoclostridium stercoripullorum</name>
    <dbReference type="NCBI Taxonomy" id="2838635"/>
    <lineage>
        <taxon>Bacteria</taxon>
        <taxon>Bacillati</taxon>
        <taxon>Bacillota</taxon>
        <taxon>Clostridia</taxon>
        <taxon>Lachnospirales</taxon>
        <taxon>Lachnospiraceae</taxon>
    </lineage>
</organism>
<evidence type="ECO:0000259" key="9">
    <source>
        <dbReference type="Pfam" id="PF18425"/>
    </source>
</evidence>
<comment type="caution">
    <text evidence="10">The sequence shown here is derived from an EMBL/GenBank/DDBJ whole genome shotgun (WGS) entry which is preliminary data.</text>
</comment>
<dbReference type="CDD" id="cd07478">
    <property type="entry name" value="Peptidases_S8_CspA-like"/>
    <property type="match status" value="1"/>
</dbReference>
<comment type="similarity">
    <text evidence="1 6 7">Belongs to the peptidase S8 family.</text>
</comment>
<feature type="domain" description="Peptidase S8/S53" evidence="8">
    <location>
        <begin position="118"/>
        <end position="320"/>
    </location>
</feature>
<dbReference type="InterPro" id="IPR000209">
    <property type="entry name" value="Peptidase_S8/S53_dom"/>
</dbReference>
<dbReference type="GO" id="GO:0006508">
    <property type="term" value="P:proteolysis"/>
    <property type="evidence" value="ECO:0007669"/>
    <property type="project" value="UniProtKB-KW"/>
</dbReference>
<dbReference type="SUPFAM" id="SSF52743">
    <property type="entry name" value="Subtilisin-like"/>
    <property type="match status" value="1"/>
</dbReference>
<keyword evidence="4 6" id="KW-0720">Serine protease</keyword>
<feature type="active site" description="Charge relay system" evidence="5 6">
    <location>
        <position position="500"/>
    </location>
</feature>
<dbReference type="InterPro" id="IPR034045">
    <property type="entry name" value="Pep_S8_CspA-like"/>
</dbReference>
<dbReference type="PANTHER" id="PTHR43806">
    <property type="entry name" value="PEPTIDASE S8"/>
    <property type="match status" value="1"/>
</dbReference>
<reference evidence="10" key="1">
    <citation type="journal article" date="2021" name="PeerJ">
        <title>Extensive microbial diversity within the chicken gut microbiome revealed by metagenomics and culture.</title>
        <authorList>
            <person name="Gilroy R."/>
            <person name="Ravi A."/>
            <person name="Getino M."/>
            <person name="Pursley I."/>
            <person name="Horton D.L."/>
            <person name="Alikhan N.F."/>
            <person name="Baker D."/>
            <person name="Gharbi K."/>
            <person name="Hall N."/>
            <person name="Watson M."/>
            <person name="Adriaenssens E.M."/>
            <person name="Foster-Nyarko E."/>
            <person name="Jarju S."/>
            <person name="Secka A."/>
            <person name="Antonio M."/>
            <person name="Oren A."/>
            <person name="Chaudhuri R.R."/>
            <person name="La Ragione R."/>
            <person name="Hildebrand F."/>
            <person name="Pallen M.J."/>
        </authorList>
    </citation>
    <scope>NUCLEOTIDE SEQUENCE</scope>
    <source>
        <strain evidence="10">ChiGjej4B4-12881</strain>
    </source>
</reference>
<dbReference type="AlphaFoldDB" id="A0A9D1W387"/>
<evidence type="ECO:0000259" key="8">
    <source>
        <dbReference type="Pfam" id="PF00082"/>
    </source>
</evidence>
<dbReference type="EMBL" id="DXEU01000038">
    <property type="protein sequence ID" value="HIX51589.1"/>
    <property type="molecule type" value="Genomic_DNA"/>
</dbReference>
<evidence type="ECO:0000313" key="10">
    <source>
        <dbReference type="EMBL" id="HIX51589.1"/>
    </source>
</evidence>
<keyword evidence="2 6" id="KW-0645">Protease</keyword>
<dbReference type="PANTHER" id="PTHR43806:SF11">
    <property type="entry name" value="CEREVISIN-RELATED"/>
    <property type="match status" value="1"/>
</dbReference>
<dbReference type="PRINTS" id="PR00723">
    <property type="entry name" value="SUBTILISIN"/>
</dbReference>
<dbReference type="Proteomes" id="UP000886780">
    <property type="component" value="Unassembled WGS sequence"/>
</dbReference>
<dbReference type="InterPro" id="IPR022398">
    <property type="entry name" value="Peptidase_S8_His-AS"/>
</dbReference>
<evidence type="ECO:0000256" key="4">
    <source>
        <dbReference type="ARBA" id="ARBA00022825"/>
    </source>
</evidence>
<dbReference type="InterPro" id="IPR017310">
    <property type="entry name" value="Pept_S8A_subtilisin_clostridia"/>
</dbReference>
<dbReference type="PIRSF" id="PIRSF037894">
    <property type="entry name" value="Subtilisin_rel_CspABC"/>
    <property type="match status" value="1"/>
</dbReference>
<dbReference type="InterPro" id="IPR041365">
    <property type="entry name" value="CspB_prodomain"/>
</dbReference>
<dbReference type="Gene3D" id="2.60.120.1290">
    <property type="match status" value="1"/>
</dbReference>
<dbReference type="PROSITE" id="PS00136">
    <property type="entry name" value="SUBTILASE_ASP"/>
    <property type="match status" value="1"/>
</dbReference>
<feature type="domain" description="Peptidase S8/S53" evidence="8">
    <location>
        <begin position="435"/>
        <end position="539"/>
    </location>
</feature>
<dbReference type="Pfam" id="PF00082">
    <property type="entry name" value="Peptidase_S8"/>
    <property type="match status" value="2"/>
</dbReference>
<evidence type="ECO:0000256" key="2">
    <source>
        <dbReference type="ARBA" id="ARBA00022670"/>
    </source>
</evidence>
<reference evidence="10" key="2">
    <citation type="submission" date="2021-04" db="EMBL/GenBank/DDBJ databases">
        <authorList>
            <person name="Gilroy R."/>
        </authorList>
    </citation>
    <scope>NUCLEOTIDE SEQUENCE</scope>
    <source>
        <strain evidence="10">ChiGjej4B4-12881</strain>
    </source>
</reference>
<dbReference type="InterPro" id="IPR015500">
    <property type="entry name" value="Peptidase_S8_subtilisin-rel"/>
</dbReference>
<evidence type="ECO:0000256" key="6">
    <source>
        <dbReference type="PROSITE-ProRule" id="PRU01240"/>
    </source>
</evidence>
<proteinExistence type="inferred from homology"/>
<dbReference type="Pfam" id="PF18425">
    <property type="entry name" value="CspB_prodomain"/>
    <property type="match status" value="1"/>
</dbReference>
<evidence type="ECO:0000256" key="3">
    <source>
        <dbReference type="ARBA" id="ARBA00022801"/>
    </source>
</evidence>
<dbReference type="InterPro" id="IPR023828">
    <property type="entry name" value="Peptidase_S8_Ser-AS"/>
</dbReference>
<dbReference type="Gene3D" id="3.40.50.200">
    <property type="entry name" value="Peptidase S8/S53 domain"/>
    <property type="match status" value="1"/>
</dbReference>
<dbReference type="PROSITE" id="PS51892">
    <property type="entry name" value="SUBTILASE"/>
    <property type="match status" value="1"/>
</dbReference>
<name>A0A9D1W387_9FIRM</name>
<sequence length="569" mass="61747">MDSQKLENILNLALDAGEEEREKSPSLRTGYLRAEKKWELIVRYYGEIDGLRQAGIGVEKLLGGYAILTTPEGLIPYVASLPQIEYVEKPNRLYFQTDGGRAASCVTVLQEGREGLTGRGVLVAVIDSGIDYAHPDFRNEDGTTRIRELWDQSQGQVYTEEEINEALASGEEERRRLVPSVDVSGHGTAVAGIAAGGGRSQGGRNRGVAYESTILAVKLGSRGEGSFPWTTELMRALDYSVRRGEQWGMPLAVNLSFGNTYGSHDGFSLLETYLDRAAGYGRTSIVVGTGNEGAGNGHASGEVGKGETAYAELAVGTYETGFGLQLWKSYVDELEVSLEAPSGRVIGPVEPFMGAQRLTYGNTEILIYHGYPSPYSQSQEIYFDFIPRGDYVDSGIWKVRIRGEEVVTGRYDLWLPPASTLSGTTRFLKPDPQITLTIPATSSMAVSVGAYDSRYRSYADFSGRGYTRLTSQVKPDLAAPGVGIMAPRAGGGYEMFTGTSFAAPFVTGAAALLMEWGIIRGNDPYLYGEKLKACLRRGAARFPAQEAWPNPQMGYGALCVRDSLPLPSP</sequence>
<dbReference type="PROSITE" id="PS00138">
    <property type="entry name" value="SUBTILASE_SER"/>
    <property type="match status" value="1"/>
</dbReference>
<feature type="active site" description="Charge relay system" evidence="5 6">
    <location>
        <position position="186"/>
    </location>
</feature>
<dbReference type="InterPro" id="IPR036852">
    <property type="entry name" value="Peptidase_S8/S53_dom_sf"/>
</dbReference>
<keyword evidence="3 6" id="KW-0378">Hydrolase</keyword>
<dbReference type="InterPro" id="IPR050131">
    <property type="entry name" value="Peptidase_S8_subtilisin-like"/>
</dbReference>
<accession>A0A9D1W387</accession>